<comment type="caution">
    <text evidence="1">The sequence shown here is derived from an EMBL/GenBank/DDBJ whole genome shotgun (WGS) entry which is preliminary data.</text>
</comment>
<dbReference type="Proteomes" id="UP000239469">
    <property type="component" value="Unassembled WGS sequence"/>
</dbReference>
<dbReference type="OrthoDB" id="8595569at2"/>
<organism evidence="1 2">
    <name type="scientific">Chromobacterium amazonense</name>
    <dbReference type="NCBI Taxonomy" id="1382803"/>
    <lineage>
        <taxon>Bacteria</taxon>
        <taxon>Pseudomonadati</taxon>
        <taxon>Pseudomonadota</taxon>
        <taxon>Betaproteobacteria</taxon>
        <taxon>Neisseriales</taxon>
        <taxon>Chromobacteriaceae</taxon>
        <taxon>Chromobacterium</taxon>
    </lineage>
</organism>
<gene>
    <name evidence="1" type="ORF">BUE93_04815</name>
</gene>
<evidence type="ECO:0000313" key="1">
    <source>
        <dbReference type="EMBL" id="PRP71732.1"/>
    </source>
</evidence>
<proteinExistence type="predicted"/>
<evidence type="ECO:0000313" key="2">
    <source>
        <dbReference type="Proteomes" id="UP000239469"/>
    </source>
</evidence>
<name>A0A2S9X7M8_9NEIS</name>
<reference evidence="1 2" key="1">
    <citation type="submission" date="2017-01" db="EMBL/GenBank/DDBJ databases">
        <title>New insights into the genetic diversity of Chromobacterium isolated from tropical freshwater lake.</title>
        <authorList>
            <person name="Santos A.B."/>
            <person name="Nascimento A.M."/>
            <person name="Da Silva P.C."/>
        </authorList>
    </citation>
    <scope>NUCLEOTIDE SEQUENCE [LARGE SCALE GENOMIC DNA]</scope>
    <source>
        <strain evidence="1 2">56AF</strain>
    </source>
</reference>
<dbReference type="AlphaFoldDB" id="A0A2S9X7M8"/>
<accession>A0A2S9X7M8</accession>
<dbReference type="InterPro" id="IPR009679">
    <property type="entry name" value="Phage_186_CII-like"/>
</dbReference>
<protein>
    <submittedName>
        <fullName evidence="1">Uncharacterized protein</fullName>
    </submittedName>
</protein>
<sequence length="150" mass="16935">MDRLRTAYQTMCKAMPGGWAAMAAALGFSKDGLENRVYERKGQSISVHEALQMQAFSASSSFAEAVAAESRGVFIPLPDVEAVDDEEIQRVYMELVDEVGRLAREWREATRDGEVDKRERQRLEAIRDAICTKVTQMNHLTFQVFCKKGQ</sequence>
<dbReference type="RefSeq" id="WP_106075988.1">
    <property type="nucleotide sequence ID" value="NZ_MTBD01000008.1"/>
</dbReference>
<dbReference type="NCBIfam" id="NF041471">
    <property type="entry name" value="phage_reg_YmfL"/>
    <property type="match status" value="1"/>
</dbReference>
<dbReference type="EMBL" id="MTBD01000008">
    <property type="protein sequence ID" value="PRP71732.1"/>
    <property type="molecule type" value="Genomic_DNA"/>
</dbReference>
<dbReference type="GO" id="GO:0003677">
    <property type="term" value="F:DNA binding"/>
    <property type="evidence" value="ECO:0007669"/>
    <property type="project" value="InterPro"/>
</dbReference>
<dbReference type="InterPro" id="IPR048188">
    <property type="entry name" value="YmfL-like"/>
</dbReference>
<dbReference type="Pfam" id="PF06892">
    <property type="entry name" value="Phage_CP76"/>
    <property type="match status" value="1"/>
</dbReference>